<dbReference type="Proteomes" id="UP000238823">
    <property type="component" value="Unassembled WGS sequence"/>
</dbReference>
<dbReference type="AlphaFoldDB" id="A0A2S9YN72"/>
<accession>A0A2S9YN72</accession>
<dbReference type="InterPro" id="IPR001466">
    <property type="entry name" value="Beta-lactam-related"/>
</dbReference>
<comment type="caution">
    <text evidence="2">The sequence shown here is derived from an EMBL/GenBank/DDBJ whole genome shotgun (WGS) entry which is preliminary data.</text>
</comment>
<name>A0A2S9YN72_9BACT</name>
<dbReference type="Pfam" id="PF00144">
    <property type="entry name" value="Beta-lactamase"/>
    <property type="match status" value="1"/>
</dbReference>
<dbReference type="InterPro" id="IPR050491">
    <property type="entry name" value="AmpC-like"/>
</dbReference>
<dbReference type="EMBL" id="PVNL01000074">
    <property type="protein sequence ID" value="PRQ06540.1"/>
    <property type="molecule type" value="Genomic_DNA"/>
</dbReference>
<dbReference type="InterPro" id="IPR049511">
    <property type="entry name" value="PGH-like_rpt"/>
</dbReference>
<dbReference type="Pfam" id="PF17660">
    <property type="entry name" value="BTRD1"/>
    <property type="match status" value="1"/>
</dbReference>
<evidence type="ECO:0000313" key="3">
    <source>
        <dbReference type="Proteomes" id="UP000238823"/>
    </source>
</evidence>
<dbReference type="InterPro" id="IPR012338">
    <property type="entry name" value="Beta-lactam/transpept-like"/>
</dbReference>
<organism evidence="2 3">
    <name type="scientific">Enhygromyxa salina</name>
    <dbReference type="NCBI Taxonomy" id="215803"/>
    <lineage>
        <taxon>Bacteria</taxon>
        <taxon>Pseudomonadati</taxon>
        <taxon>Myxococcota</taxon>
        <taxon>Polyangia</taxon>
        <taxon>Nannocystales</taxon>
        <taxon>Nannocystaceae</taxon>
        <taxon>Enhygromyxa</taxon>
    </lineage>
</organism>
<dbReference type="RefSeq" id="WP_106090824.1">
    <property type="nucleotide sequence ID" value="NZ_PVNL01000074.1"/>
</dbReference>
<dbReference type="SUPFAM" id="SSF56601">
    <property type="entry name" value="beta-lactamase/transpeptidase-like"/>
    <property type="match status" value="1"/>
</dbReference>
<dbReference type="PANTHER" id="PTHR46825:SF9">
    <property type="entry name" value="BETA-LACTAMASE-RELATED DOMAIN-CONTAINING PROTEIN"/>
    <property type="match status" value="1"/>
</dbReference>
<proteinExistence type="predicted"/>
<evidence type="ECO:0000313" key="2">
    <source>
        <dbReference type="EMBL" id="PRQ06540.1"/>
    </source>
</evidence>
<gene>
    <name evidence="2" type="ORF">ENSA7_38600</name>
</gene>
<dbReference type="Gene3D" id="3.40.710.10">
    <property type="entry name" value="DD-peptidase/beta-lactamase superfamily"/>
    <property type="match status" value="1"/>
</dbReference>
<feature type="domain" description="Beta-lactamase-related" evidence="1">
    <location>
        <begin position="319"/>
        <end position="710"/>
    </location>
</feature>
<dbReference type="OrthoDB" id="2851198at2"/>
<dbReference type="PANTHER" id="PTHR46825">
    <property type="entry name" value="D-ALANYL-D-ALANINE-CARBOXYPEPTIDASE/ENDOPEPTIDASE AMPH"/>
    <property type="match status" value="1"/>
</dbReference>
<reference evidence="2 3" key="1">
    <citation type="submission" date="2018-03" db="EMBL/GenBank/DDBJ databases">
        <title>Draft Genome Sequences of the Obligatory Marine Myxobacteria Enhygromyxa salina SWB007.</title>
        <authorList>
            <person name="Poehlein A."/>
            <person name="Moghaddam J.A."/>
            <person name="Harms H."/>
            <person name="Alanjari M."/>
            <person name="Koenig G.M."/>
            <person name="Daniel R."/>
            <person name="Schaeberle T.F."/>
        </authorList>
    </citation>
    <scope>NUCLEOTIDE SEQUENCE [LARGE SCALE GENOMIC DNA]</scope>
    <source>
        <strain evidence="2 3">SWB007</strain>
    </source>
</reference>
<evidence type="ECO:0000259" key="1">
    <source>
        <dbReference type="Pfam" id="PF00144"/>
    </source>
</evidence>
<protein>
    <submittedName>
        <fullName evidence="2">Beta-lactamase</fullName>
    </submittedName>
</protein>
<sequence length="757" mass="82786">MLAQGFRPAQVDADVELTEDLEVIDETLYISDDDANYRTEIFTHVFKTLTSERSFRGWQPVALGARPTSVSTFATDGRVGYSVAWVYDSPTTRPTLGWQLKAGQSAAELSTLLADPGMRPISLASRRRAGASEYAVILVPTQIPTSWSASVHLSSSSLSAEIADRWQAGFYPFRITAEDGDATHVNVLWARRPPGISVQARVNLTDATFADEDGLWRTRGYHLETVDSYVQAGESRRAAVWVRYQPYLRWEGTEFTPDDVNYGTKYEMFHDQALRVLGDLTDVACADGQACPTGTNCYSCPPDVPCLHDEVCAGADFGEYTRPSATLHIFEGSSLVLNRAYTFAPAVYPDTPLNASMGTASVSKSLTATAVVREMKVQGLSLNTTFAGRIGVVPTYFLNAPLVPTGTLSVRVRDVLNNRGGFAGVTKTLKSYVDHALIVAAGATAPVDGEELFEYVFAPPPDGHVNLGTMQDDTYWQPEWFKQDRTMGTMRYSNAGYSLVGELVRVQSGVAYEEYVTSKLLAPLGLEDRVYAYPGPRVRSRGPTRALIGKYLIDARHPYNVASPNPPQPVQPAVGLAANPVELWRPYMGPDEPRAPTRATTLYGGNFHLGGAPLAAGGWWADGEALGRLIRSISRTETLLPQDAAAWMWHPVLWNFNHAQASGWAYVHGWYVRGNWVGWMGGDLGAVALVVHNRMYDITVVFLANGRDSPSNFINPLMASPNLVQGFSEIGKVWPCLPDPSFGPNFTGCKLPVAAVY</sequence>